<keyword evidence="6" id="KW-0408">Iron</keyword>
<dbReference type="SMART" id="SM00729">
    <property type="entry name" value="Elp3"/>
    <property type="match status" value="1"/>
</dbReference>
<evidence type="ECO:0000256" key="6">
    <source>
        <dbReference type="ARBA" id="ARBA00023004"/>
    </source>
</evidence>
<evidence type="ECO:0000313" key="12">
    <source>
        <dbReference type="Proteomes" id="UP000178721"/>
    </source>
</evidence>
<keyword evidence="2" id="KW-0004">4Fe-4S</keyword>
<evidence type="ECO:0000313" key="11">
    <source>
        <dbReference type="EMBL" id="OGZ20108.1"/>
    </source>
</evidence>
<accession>A0A1G2E4W7</accession>
<keyword evidence="4" id="KW-0949">S-adenosyl-L-methionine</keyword>
<dbReference type="InterPro" id="IPR013848">
    <property type="entry name" value="Methylthiotransferase_N"/>
</dbReference>
<evidence type="ECO:0000256" key="4">
    <source>
        <dbReference type="ARBA" id="ARBA00022691"/>
    </source>
</evidence>
<proteinExistence type="predicted"/>
<dbReference type="GO" id="GO:0046872">
    <property type="term" value="F:metal ion binding"/>
    <property type="evidence" value="ECO:0007669"/>
    <property type="project" value="UniProtKB-KW"/>
</dbReference>
<keyword evidence="5" id="KW-0479">Metal-binding</keyword>
<dbReference type="Gene3D" id="3.80.30.20">
    <property type="entry name" value="tm_1862 like domain"/>
    <property type="match status" value="1"/>
</dbReference>
<dbReference type="NCBIfam" id="TIGR00089">
    <property type="entry name" value="MiaB/RimO family radical SAM methylthiotransferase"/>
    <property type="match status" value="1"/>
</dbReference>
<sequence length="318" mass="36314">MNKSDSERIAAGLEKRGYQPALSAKQADLIVVNMCSVRQSAVDRVFGMPMKLKGIKAKKVLTGCILKKDRKNLEKIFDEIWDKKDLFLKQYHRLVRSTVSYVPISDGCNNFCAYCVVPFARGRLICRPYQAILKEICRLVKNGAKEIWLLGQNVNDYQSGAINFTELIKMVNDISGEFKFFFMSPNPKNFSNELINTLAGCKKFGRYLNLPVQSGDDAILKKMKRNYTIKQYQNLVKKIRKKMPDINLSTDVIVGFPGETVKQFQNTVKLFKKINFDIAYISKYSSRPGTIASKLKDGVPSEEKKRRRNILSKLTKHG</sequence>
<dbReference type="PROSITE" id="PS51449">
    <property type="entry name" value="MTTASE_N"/>
    <property type="match status" value="1"/>
</dbReference>
<comment type="cofactor">
    <cofactor evidence="1">
        <name>[4Fe-4S] cluster</name>
        <dbReference type="ChEBI" id="CHEBI:49883"/>
    </cofactor>
</comment>
<comment type="caution">
    <text evidence="11">The sequence shown here is derived from an EMBL/GenBank/DDBJ whole genome shotgun (WGS) entry which is preliminary data.</text>
</comment>
<keyword evidence="3" id="KW-0808">Transferase</keyword>
<dbReference type="SFLD" id="SFLDG01082">
    <property type="entry name" value="B12-binding_domain_containing"/>
    <property type="match status" value="1"/>
</dbReference>
<evidence type="ECO:0000256" key="1">
    <source>
        <dbReference type="ARBA" id="ARBA00001966"/>
    </source>
</evidence>
<dbReference type="PANTHER" id="PTHR43020">
    <property type="entry name" value="CDK5 REGULATORY SUBUNIT-ASSOCIATED PROTEIN 1"/>
    <property type="match status" value="1"/>
</dbReference>
<dbReference type="Pfam" id="PF04055">
    <property type="entry name" value="Radical_SAM"/>
    <property type="match status" value="1"/>
</dbReference>
<evidence type="ECO:0000256" key="3">
    <source>
        <dbReference type="ARBA" id="ARBA00022679"/>
    </source>
</evidence>
<dbReference type="Gene3D" id="3.40.50.12160">
    <property type="entry name" value="Methylthiotransferase, N-terminal domain"/>
    <property type="match status" value="1"/>
</dbReference>
<dbReference type="InterPro" id="IPR038135">
    <property type="entry name" value="Methylthiotransferase_N_sf"/>
</dbReference>
<dbReference type="FunFam" id="3.80.30.20:FF:000001">
    <property type="entry name" value="tRNA-2-methylthio-N(6)-dimethylallyladenosine synthase 2"/>
    <property type="match status" value="1"/>
</dbReference>
<dbReference type="GO" id="GO:0035597">
    <property type="term" value="F:tRNA-2-methylthio-N(6)-dimethylallyladenosine(37) synthase activity"/>
    <property type="evidence" value="ECO:0007669"/>
    <property type="project" value="TreeGrafter"/>
</dbReference>
<evidence type="ECO:0000256" key="8">
    <source>
        <dbReference type="SAM" id="MobiDB-lite"/>
    </source>
</evidence>
<evidence type="ECO:0000256" key="7">
    <source>
        <dbReference type="ARBA" id="ARBA00023014"/>
    </source>
</evidence>
<dbReference type="GO" id="GO:0005829">
    <property type="term" value="C:cytosol"/>
    <property type="evidence" value="ECO:0007669"/>
    <property type="project" value="TreeGrafter"/>
</dbReference>
<gene>
    <name evidence="11" type="ORF">A2654_01190</name>
</gene>
<feature type="domain" description="MTTase N-terminal" evidence="9">
    <location>
        <begin position="1"/>
        <end position="103"/>
    </location>
</feature>
<dbReference type="EMBL" id="MHMA01000025">
    <property type="protein sequence ID" value="OGZ20108.1"/>
    <property type="molecule type" value="Genomic_DNA"/>
</dbReference>
<dbReference type="PANTHER" id="PTHR43020:SF2">
    <property type="entry name" value="MITOCHONDRIAL TRNA METHYLTHIOTRANSFERASE CDK5RAP1"/>
    <property type="match status" value="1"/>
</dbReference>
<evidence type="ECO:0000259" key="9">
    <source>
        <dbReference type="PROSITE" id="PS51449"/>
    </source>
</evidence>
<dbReference type="SFLD" id="SFLDS00029">
    <property type="entry name" value="Radical_SAM"/>
    <property type="match status" value="1"/>
</dbReference>
<dbReference type="InterPro" id="IPR005839">
    <property type="entry name" value="Methylthiotransferase"/>
</dbReference>
<dbReference type="AlphaFoldDB" id="A0A1G2E4W7"/>
<organism evidence="11 12">
    <name type="scientific">Candidatus Nealsonbacteria bacterium RIFCSPHIGHO2_01_FULL_43_31</name>
    <dbReference type="NCBI Taxonomy" id="1801665"/>
    <lineage>
        <taxon>Bacteria</taxon>
        <taxon>Candidatus Nealsoniibacteriota</taxon>
    </lineage>
</organism>
<evidence type="ECO:0000256" key="5">
    <source>
        <dbReference type="ARBA" id="ARBA00022723"/>
    </source>
</evidence>
<feature type="domain" description="Radical SAM core" evidence="10">
    <location>
        <begin position="94"/>
        <end position="318"/>
    </location>
</feature>
<dbReference type="InterPro" id="IPR006638">
    <property type="entry name" value="Elp3/MiaA/NifB-like_rSAM"/>
</dbReference>
<name>A0A1G2E4W7_9BACT</name>
<dbReference type="InterPro" id="IPR023404">
    <property type="entry name" value="rSAM_horseshoe"/>
</dbReference>
<protein>
    <submittedName>
        <fullName evidence="11">Uncharacterized protein</fullName>
    </submittedName>
</protein>
<keyword evidence="7" id="KW-0411">Iron-sulfur</keyword>
<evidence type="ECO:0000256" key="2">
    <source>
        <dbReference type="ARBA" id="ARBA00022485"/>
    </source>
</evidence>
<feature type="compositionally biased region" description="Basic and acidic residues" evidence="8">
    <location>
        <begin position="295"/>
        <end position="304"/>
    </location>
</feature>
<dbReference type="PROSITE" id="PS51918">
    <property type="entry name" value="RADICAL_SAM"/>
    <property type="match status" value="1"/>
</dbReference>
<dbReference type="PROSITE" id="PS01278">
    <property type="entry name" value="MTTASE_RADICAL"/>
    <property type="match status" value="1"/>
</dbReference>
<dbReference type="GO" id="GO:0051539">
    <property type="term" value="F:4 iron, 4 sulfur cluster binding"/>
    <property type="evidence" value="ECO:0007669"/>
    <property type="project" value="UniProtKB-KW"/>
</dbReference>
<dbReference type="Pfam" id="PF00919">
    <property type="entry name" value="UPF0004"/>
    <property type="match status" value="1"/>
</dbReference>
<feature type="compositionally biased region" description="Basic residues" evidence="8">
    <location>
        <begin position="305"/>
        <end position="318"/>
    </location>
</feature>
<dbReference type="InterPro" id="IPR020612">
    <property type="entry name" value="Methylthiotransferase_CS"/>
</dbReference>
<dbReference type="InterPro" id="IPR007197">
    <property type="entry name" value="rSAM"/>
</dbReference>
<dbReference type="InterPro" id="IPR058240">
    <property type="entry name" value="rSAM_sf"/>
</dbReference>
<dbReference type="CDD" id="cd01335">
    <property type="entry name" value="Radical_SAM"/>
    <property type="match status" value="1"/>
</dbReference>
<dbReference type="Proteomes" id="UP000178721">
    <property type="component" value="Unassembled WGS sequence"/>
</dbReference>
<feature type="region of interest" description="Disordered" evidence="8">
    <location>
        <begin position="295"/>
        <end position="318"/>
    </location>
</feature>
<reference evidence="11 12" key="1">
    <citation type="journal article" date="2016" name="Nat. Commun.">
        <title>Thousands of microbial genomes shed light on interconnected biogeochemical processes in an aquifer system.</title>
        <authorList>
            <person name="Anantharaman K."/>
            <person name="Brown C.T."/>
            <person name="Hug L.A."/>
            <person name="Sharon I."/>
            <person name="Castelle C.J."/>
            <person name="Probst A.J."/>
            <person name="Thomas B.C."/>
            <person name="Singh A."/>
            <person name="Wilkins M.J."/>
            <person name="Karaoz U."/>
            <person name="Brodie E.L."/>
            <person name="Williams K.H."/>
            <person name="Hubbard S.S."/>
            <person name="Banfield J.F."/>
        </authorList>
    </citation>
    <scope>NUCLEOTIDE SEQUENCE [LARGE SCALE GENOMIC DNA]</scope>
</reference>
<evidence type="ECO:0000259" key="10">
    <source>
        <dbReference type="PROSITE" id="PS51918"/>
    </source>
</evidence>
<dbReference type="SUPFAM" id="SSF102114">
    <property type="entry name" value="Radical SAM enzymes"/>
    <property type="match status" value="1"/>
</dbReference>